<keyword evidence="2" id="KW-0472">Membrane</keyword>
<feature type="region of interest" description="Disordered" evidence="1">
    <location>
        <begin position="439"/>
        <end position="580"/>
    </location>
</feature>
<evidence type="ECO:0000313" key="4">
    <source>
        <dbReference type="Proteomes" id="UP001286456"/>
    </source>
</evidence>
<feature type="compositionally biased region" description="Polar residues" evidence="1">
    <location>
        <begin position="744"/>
        <end position="755"/>
    </location>
</feature>
<feature type="compositionally biased region" description="Low complexity" evidence="1">
    <location>
        <begin position="721"/>
        <end position="732"/>
    </location>
</feature>
<protein>
    <submittedName>
        <fullName evidence="3">Uncharacterized protein</fullName>
    </submittedName>
</protein>
<dbReference type="Gene3D" id="1.25.40.20">
    <property type="entry name" value="Ankyrin repeat-containing domain"/>
    <property type="match status" value="1"/>
</dbReference>
<keyword evidence="2" id="KW-0812">Transmembrane</keyword>
<organism evidence="3 4">
    <name type="scientific">Cercophora scortea</name>
    <dbReference type="NCBI Taxonomy" id="314031"/>
    <lineage>
        <taxon>Eukaryota</taxon>
        <taxon>Fungi</taxon>
        <taxon>Dikarya</taxon>
        <taxon>Ascomycota</taxon>
        <taxon>Pezizomycotina</taxon>
        <taxon>Sordariomycetes</taxon>
        <taxon>Sordariomycetidae</taxon>
        <taxon>Sordariales</taxon>
        <taxon>Lasiosphaeriaceae</taxon>
        <taxon>Cercophora</taxon>
    </lineage>
</organism>
<feature type="region of interest" description="Disordered" evidence="1">
    <location>
        <begin position="721"/>
        <end position="757"/>
    </location>
</feature>
<feature type="compositionally biased region" description="Low complexity" evidence="1">
    <location>
        <begin position="466"/>
        <end position="478"/>
    </location>
</feature>
<accession>A0AAE0MM79</accession>
<feature type="compositionally biased region" description="Basic and acidic residues" evidence="1">
    <location>
        <begin position="551"/>
        <end position="580"/>
    </location>
</feature>
<keyword evidence="2" id="KW-1133">Transmembrane helix</keyword>
<evidence type="ECO:0000256" key="1">
    <source>
        <dbReference type="SAM" id="MobiDB-lite"/>
    </source>
</evidence>
<evidence type="ECO:0000313" key="3">
    <source>
        <dbReference type="EMBL" id="KAK3337771.1"/>
    </source>
</evidence>
<dbReference type="AlphaFoldDB" id="A0AAE0MM79"/>
<gene>
    <name evidence="3" type="ORF">B0T19DRAFT_438409</name>
</gene>
<reference evidence="3" key="1">
    <citation type="journal article" date="2023" name="Mol. Phylogenet. Evol.">
        <title>Genome-scale phylogeny and comparative genomics of the fungal order Sordariales.</title>
        <authorList>
            <person name="Hensen N."/>
            <person name="Bonometti L."/>
            <person name="Westerberg I."/>
            <person name="Brannstrom I.O."/>
            <person name="Guillou S."/>
            <person name="Cros-Aarteil S."/>
            <person name="Calhoun S."/>
            <person name="Haridas S."/>
            <person name="Kuo A."/>
            <person name="Mondo S."/>
            <person name="Pangilinan J."/>
            <person name="Riley R."/>
            <person name="LaButti K."/>
            <person name="Andreopoulos B."/>
            <person name="Lipzen A."/>
            <person name="Chen C."/>
            <person name="Yan M."/>
            <person name="Daum C."/>
            <person name="Ng V."/>
            <person name="Clum A."/>
            <person name="Steindorff A."/>
            <person name="Ohm R.A."/>
            <person name="Martin F."/>
            <person name="Silar P."/>
            <person name="Natvig D.O."/>
            <person name="Lalanne C."/>
            <person name="Gautier V."/>
            <person name="Ament-Velasquez S.L."/>
            <person name="Kruys A."/>
            <person name="Hutchinson M.I."/>
            <person name="Powell A.J."/>
            <person name="Barry K."/>
            <person name="Miller A.N."/>
            <person name="Grigoriev I.V."/>
            <person name="Debuchy R."/>
            <person name="Gladieux P."/>
            <person name="Hiltunen Thoren M."/>
            <person name="Johannesson H."/>
        </authorList>
    </citation>
    <scope>NUCLEOTIDE SEQUENCE</scope>
    <source>
        <strain evidence="3">SMH4131-1</strain>
    </source>
</reference>
<evidence type="ECO:0000256" key="2">
    <source>
        <dbReference type="SAM" id="Phobius"/>
    </source>
</evidence>
<dbReference type="Proteomes" id="UP001286456">
    <property type="component" value="Unassembled WGS sequence"/>
</dbReference>
<comment type="caution">
    <text evidence="3">The sequence shown here is derived from an EMBL/GenBank/DDBJ whole genome shotgun (WGS) entry which is preliminary data.</text>
</comment>
<dbReference type="SUPFAM" id="SSF48403">
    <property type="entry name" value="Ankyrin repeat"/>
    <property type="match status" value="1"/>
</dbReference>
<feature type="compositionally biased region" description="Basic and acidic residues" evidence="1">
    <location>
        <begin position="439"/>
        <end position="448"/>
    </location>
</feature>
<feature type="compositionally biased region" description="Low complexity" evidence="1">
    <location>
        <begin position="494"/>
        <end position="504"/>
    </location>
</feature>
<dbReference type="EMBL" id="JAUEPO010000001">
    <property type="protein sequence ID" value="KAK3337771.1"/>
    <property type="molecule type" value="Genomic_DNA"/>
</dbReference>
<feature type="compositionally biased region" description="Polar residues" evidence="1">
    <location>
        <begin position="514"/>
        <end position="531"/>
    </location>
</feature>
<keyword evidence="4" id="KW-1185">Reference proteome</keyword>
<reference evidence="3" key="2">
    <citation type="submission" date="2023-06" db="EMBL/GenBank/DDBJ databases">
        <authorList>
            <consortium name="Lawrence Berkeley National Laboratory"/>
            <person name="Haridas S."/>
            <person name="Hensen N."/>
            <person name="Bonometti L."/>
            <person name="Westerberg I."/>
            <person name="Brannstrom I.O."/>
            <person name="Guillou S."/>
            <person name="Cros-Aarteil S."/>
            <person name="Calhoun S."/>
            <person name="Kuo A."/>
            <person name="Mondo S."/>
            <person name="Pangilinan J."/>
            <person name="Riley R."/>
            <person name="Labutti K."/>
            <person name="Andreopoulos B."/>
            <person name="Lipzen A."/>
            <person name="Chen C."/>
            <person name="Yanf M."/>
            <person name="Daum C."/>
            <person name="Ng V."/>
            <person name="Clum A."/>
            <person name="Steindorff A."/>
            <person name="Ohm R."/>
            <person name="Martin F."/>
            <person name="Silar P."/>
            <person name="Natvig D."/>
            <person name="Lalanne C."/>
            <person name="Gautier V."/>
            <person name="Ament-Velasquez S.L."/>
            <person name="Kruys A."/>
            <person name="Hutchinson M.I."/>
            <person name="Powell A.J."/>
            <person name="Barry K."/>
            <person name="Miller A.N."/>
            <person name="Grigoriev I.V."/>
            <person name="Debuchy R."/>
            <person name="Gladieux P."/>
            <person name="Thoren M.H."/>
            <person name="Johannesson H."/>
        </authorList>
    </citation>
    <scope>NUCLEOTIDE SEQUENCE</scope>
    <source>
        <strain evidence="3">SMH4131-1</strain>
    </source>
</reference>
<feature type="transmembrane region" description="Helical" evidence="2">
    <location>
        <begin position="925"/>
        <end position="945"/>
    </location>
</feature>
<proteinExistence type="predicted"/>
<dbReference type="InterPro" id="IPR036770">
    <property type="entry name" value="Ankyrin_rpt-contain_sf"/>
</dbReference>
<name>A0AAE0MM79_9PEZI</name>
<feature type="transmembrane region" description="Helical" evidence="2">
    <location>
        <begin position="817"/>
        <end position="835"/>
    </location>
</feature>
<feature type="transmembrane region" description="Helical" evidence="2">
    <location>
        <begin position="783"/>
        <end position="805"/>
    </location>
</feature>
<sequence length="1002" mass="110175">MAHSVNDSDSDSWSAKFNRYYAPMPPEDRARILEELKRLALISTPLGRAVSNLDVPSVRALLVGQDPLKILDRRGNTLLHLIGNPELNHNAASSFTSWEDIVESCKQVVRLLISSGLDVEVRNDDGVTPLQACIHIQKPSAVSPGWATGHAIMALLDAGAKTDVSAEGYLSESASLLDLWAATEAKTTQFPAAYDDVLKCIVSKAPKSINALRGGNTVLHKLLVDLPWLDAAHVGRVIHTLRGCDPPDLGASLGSVTVSSKGTSVVALIQATRGWTREEYRLEVLRGLVDYFSSNDLNAGCEPGYSKLVADTPTFVLAEALYLGKIRTAAFLMRFGMKSRLNECLEFHHGSIIGEAFSAGSASSLAFCGRGKSWRYIRFLRARRQCESFSRNSSLYEESEAPSQHVRRLRLSLLGNNQAPVDVDGEDVELLDSRLRRVADEQADESSRDVVWGSGDPRGHGKHFASSCGSSGDSNGGSHRVSYEPTSSGKGVEGSESQGGAEAGEVGREESGSPGDSASAQDHAVRSSSPDYSPRPIREAEIDVRTVAGDNESRTPGDEQARERDEADHGETQDEYPRFYDSESELDDDNAYEVRKLLVPTPDPYCPACSVDEGEFGWDEDLERSVKKDTCKPRVGVYERRVNEFEAEVKQSGIKEGLGIFRRYYRVHRPICAQHLPMRRTMSASAITQDVWGYRAAPPCRIHIKHALEHWKACFEQVSTTSSGSGSVTGEVLPEQQHEDDSDANSLSGRPSTCTVYDEQPRTTISNIKPWEPPQDLLVRSQWISVAGGIVFAQLGLAVVCVLGFSRPERYNMPWEATAHYIFLVLLGLITAAWAGGNLVRLRRSGRLLPPGIGLVLHGSLGFFATIVALVNMVALGRKYQTICWRSWTEPTYSNGKMAPDPMQAVDWQLVSQCARWSGRFHGLLWVYLVYALILGLTQLAMFALCCVSVRRCAASPGGTRVAKNWWLPTGRLRFNFEMEYFPRESSGRGVHRPLAQSEDEG</sequence>
<feature type="transmembrane region" description="Helical" evidence="2">
    <location>
        <begin position="855"/>
        <end position="876"/>
    </location>
</feature>